<organism evidence="2 3">
    <name type="scientific">Cordylochernes scorpioides</name>
    <dbReference type="NCBI Taxonomy" id="51811"/>
    <lineage>
        <taxon>Eukaryota</taxon>
        <taxon>Metazoa</taxon>
        <taxon>Ecdysozoa</taxon>
        <taxon>Arthropoda</taxon>
        <taxon>Chelicerata</taxon>
        <taxon>Arachnida</taxon>
        <taxon>Pseudoscorpiones</taxon>
        <taxon>Cheliferoidea</taxon>
        <taxon>Chernetidae</taxon>
        <taxon>Cordylochernes</taxon>
    </lineage>
</organism>
<evidence type="ECO:0000313" key="3">
    <source>
        <dbReference type="Proteomes" id="UP001235939"/>
    </source>
</evidence>
<dbReference type="EMBL" id="CP092879">
    <property type="protein sequence ID" value="UYV78975.1"/>
    <property type="molecule type" value="Genomic_DNA"/>
</dbReference>
<evidence type="ECO:0008006" key="4">
    <source>
        <dbReference type="Google" id="ProtNLM"/>
    </source>
</evidence>
<accession>A0ABY6LHK4</accession>
<evidence type="ECO:0000256" key="1">
    <source>
        <dbReference type="SAM" id="MobiDB-lite"/>
    </source>
</evidence>
<proteinExistence type="predicted"/>
<evidence type="ECO:0000313" key="2">
    <source>
        <dbReference type="EMBL" id="UYV78975.1"/>
    </source>
</evidence>
<name>A0ABY6LHK4_9ARAC</name>
<reference evidence="2 3" key="1">
    <citation type="submission" date="2022-01" db="EMBL/GenBank/DDBJ databases">
        <title>A chromosomal length assembly of Cordylochernes scorpioides.</title>
        <authorList>
            <person name="Zeh D."/>
            <person name="Zeh J."/>
        </authorList>
    </citation>
    <scope>NUCLEOTIDE SEQUENCE [LARGE SCALE GENOMIC DNA]</scope>
    <source>
        <strain evidence="2">IN4F17</strain>
        <tissue evidence="2">Whole Body</tissue>
    </source>
</reference>
<protein>
    <recommendedName>
        <fullName evidence="4">PiggyBac transposable element-derived protein domain-containing protein</fullName>
    </recommendedName>
</protein>
<gene>
    <name evidence="2" type="ORF">LAZ67_17000536</name>
</gene>
<dbReference type="Proteomes" id="UP001235939">
    <property type="component" value="Chromosome 17"/>
</dbReference>
<feature type="region of interest" description="Disordered" evidence="1">
    <location>
        <begin position="63"/>
        <end position="104"/>
    </location>
</feature>
<sequence>MMWPQDGPVPSEVIKVVHDDSHKEIDDEEGTKDVEGDEVRACLQHKLSMNCSLSAMIKPHLEGLEESPEQSADALPSAEQFHQPHDSEEAEEVDAEASSSSVSMPSPLHHRLALVLHLNSPVLPTFTFPTTMSIRLPRTIMKSKQFQASPNATSSLELTMAERCQCISTDGCLQRSESWRFFHAAKKTKVGFLNAKPISIKLSTNQKCAMYSVGRRTKRWPLYLFLKILDVVAINSAVIYKAVKQDSGMARKDFIKQLAL</sequence>
<keyword evidence="3" id="KW-1185">Reference proteome</keyword>